<evidence type="ECO:0000313" key="3">
    <source>
        <dbReference type="EMBL" id="MBP2437223.1"/>
    </source>
</evidence>
<dbReference type="EMBL" id="JAGIOL010000001">
    <property type="protein sequence ID" value="MBP2437223.1"/>
    <property type="molecule type" value="Genomic_DNA"/>
</dbReference>
<name>A0ABS4ZJL1_9MICO</name>
<evidence type="ECO:0000259" key="2">
    <source>
        <dbReference type="Pfam" id="PF22124"/>
    </source>
</evidence>
<protein>
    <recommendedName>
        <fullName evidence="5">Glycosyl hydrolase family 95 N-terminal domain-containing protein</fullName>
    </recommendedName>
</protein>
<dbReference type="SUPFAM" id="SSF48208">
    <property type="entry name" value="Six-hairpin glycosidases"/>
    <property type="match status" value="1"/>
</dbReference>
<proteinExistence type="predicted"/>
<dbReference type="InterPro" id="IPR054363">
    <property type="entry name" value="GH95_cat"/>
</dbReference>
<comment type="caution">
    <text evidence="3">The sequence shown here is derived from an EMBL/GenBank/DDBJ whole genome shotgun (WGS) entry which is preliminary data.</text>
</comment>
<dbReference type="Pfam" id="PF21307">
    <property type="entry name" value="Glyco_hydro_95_C"/>
    <property type="match status" value="1"/>
</dbReference>
<sequence>MAYWPAETTSLPECHEPLLDFVARVATKTGPAAARALYDADGWVLHHNSDIWGYAAPVGAGHGDPAWACWPMGGVWLSLHMWDRFTFDQDLRALRDEAWPVLEATARFALSWVQTDGETAWTAPSTSPENHYLDESGQQLAITMTATMDAELLRALSDACTRAAQALGRDDAWVTELRAHVDLLPPVRIAADGSIEEWAEPLTPAEPDHRHLSHLVGLFPLGSMTPSRTPDLARAAATSIVNRGAESTGWALAWRAAMWARLGEGARVHGQLRMLLRPAEDAAGQHRGGVYHNLFSAHPPFQIDGNLGFTAAIAEALVQSHEQEIRLLPALPPSWVTGNITGIRCRGGITVDVAWANARVTRVTVRSASRTATTLSGPGLPAVRCDISPNRAMIIESKETS</sequence>
<reference evidence="3 4" key="1">
    <citation type="submission" date="2021-03" db="EMBL/GenBank/DDBJ databases">
        <title>Sequencing the genomes of 1000 actinobacteria strains.</title>
        <authorList>
            <person name="Klenk H.-P."/>
        </authorList>
    </citation>
    <scope>NUCLEOTIDE SEQUENCE [LARGE SCALE GENOMIC DNA]</scope>
    <source>
        <strain evidence="3 4">DSM 24221</strain>
    </source>
</reference>
<dbReference type="InterPro" id="IPR008928">
    <property type="entry name" value="6-hairpin_glycosidase_sf"/>
</dbReference>
<dbReference type="InterPro" id="IPR049053">
    <property type="entry name" value="AFCA-like_C"/>
</dbReference>
<organism evidence="3 4">
    <name type="scientific">Microbacterium amylolyticum</name>
    <dbReference type="NCBI Taxonomy" id="936337"/>
    <lineage>
        <taxon>Bacteria</taxon>
        <taxon>Bacillati</taxon>
        <taxon>Actinomycetota</taxon>
        <taxon>Actinomycetes</taxon>
        <taxon>Micrococcales</taxon>
        <taxon>Microbacteriaceae</taxon>
        <taxon>Microbacterium</taxon>
    </lineage>
</organism>
<evidence type="ECO:0000313" key="4">
    <source>
        <dbReference type="Proteomes" id="UP001519362"/>
    </source>
</evidence>
<keyword evidence="4" id="KW-1185">Reference proteome</keyword>
<accession>A0ABS4ZJL1</accession>
<feature type="domain" description="Alpha fucosidase A-like C-terminal" evidence="1">
    <location>
        <begin position="319"/>
        <end position="379"/>
    </location>
</feature>
<dbReference type="PANTHER" id="PTHR31084:SF0">
    <property type="entry name" value="ALPHA-L-FUCOSIDASE 2"/>
    <property type="match status" value="1"/>
</dbReference>
<dbReference type="Gene3D" id="1.50.10.10">
    <property type="match status" value="1"/>
</dbReference>
<dbReference type="Pfam" id="PF22124">
    <property type="entry name" value="Glyco_hydro_95_cat"/>
    <property type="match status" value="1"/>
</dbReference>
<gene>
    <name evidence="3" type="ORF">JOF34_001809</name>
</gene>
<dbReference type="Proteomes" id="UP001519362">
    <property type="component" value="Unassembled WGS sequence"/>
</dbReference>
<feature type="domain" description="Glycosyl hydrolase family 95 catalytic" evidence="2">
    <location>
        <begin position="1"/>
        <end position="317"/>
    </location>
</feature>
<evidence type="ECO:0008006" key="5">
    <source>
        <dbReference type="Google" id="ProtNLM"/>
    </source>
</evidence>
<dbReference type="PANTHER" id="PTHR31084">
    <property type="entry name" value="ALPHA-L-FUCOSIDASE 2"/>
    <property type="match status" value="1"/>
</dbReference>
<dbReference type="InterPro" id="IPR012341">
    <property type="entry name" value="6hp_glycosidase-like_sf"/>
</dbReference>
<evidence type="ECO:0000259" key="1">
    <source>
        <dbReference type="Pfam" id="PF21307"/>
    </source>
</evidence>